<dbReference type="GO" id="GO:0009279">
    <property type="term" value="C:cell outer membrane"/>
    <property type="evidence" value="ECO:0007669"/>
    <property type="project" value="UniProtKB-SubCell"/>
</dbReference>
<dbReference type="GO" id="GO:0015344">
    <property type="term" value="F:siderophore uptake transmembrane transporter activity"/>
    <property type="evidence" value="ECO:0007669"/>
    <property type="project" value="TreeGrafter"/>
</dbReference>
<evidence type="ECO:0000256" key="7">
    <source>
        <dbReference type="ARBA" id="ARBA00022729"/>
    </source>
</evidence>
<evidence type="ECO:0000259" key="18">
    <source>
        <dbReference type="Pfam" id="PF00593"/>
    </source>
</evidence>
<gene>
    <name evidence="20" type="ORF">EA752_15415</name>
</gene>
<keyword evidence="8" id="KW-0408">Iron</keyword>
<dbReference type="InterPro" id="IPR037066">
    <property type="entry name" value="Plug_dom_sf"/>
</dbReference>
<feature type="short sequence motif" description="TonB C-terminal box" evidence="15">
    <location>
        <begin position="750"/>
        <end position="767"/>
    </location>
</feature>
<feature type="domain" description="TonB-dependent receptor-like beta-barrel" evidence="18">
    <location>
        <begin position="306"/>
        <end position="737"/>
    </location>
</feature>
<dbReference type="Pfam" id="PF07715">
    <property type="entry name" value="Plug"/>
    <property type="match status" value="1"/>
</dbReference>
<dbReference type="InterPro" id="IPR039426">
    <property type="entry name" value="TonB-dep_rcpt-like"/>
</dbReference>
<evidence type="ECO:0000256" key="4">
    <source>
        <dbReference type="ARBA" id="ARBA00022452"/>
    </source>
</evidence>
<evidence type="ECO:0000313" key="20">
    <source>
        <dbReference type="EMBL" id="RSO57343.1"/>
    </source>
</evidence>
<dbReference type="GO" id="GO:0038023">
    <property type="term" value="F:signaling receptor activity"/>
    <property type="evidence" value="ECO:0007669"/>
    <property type="project" value="InterPro"/>
</dbReference>
<comment type="caution">
    <text evidence="20">The sequence shown here is derived from an EMBL/GenBank/DDBJ whole genome shotgun (WGS) entry which is preliminary data.</text>
</comment>
<keyword evidence="3 14" id="KW-0813">Transport</keyword>
<comment type="similarity">
    <text evidence="2 14 16">Belongs to the TonB-dependent receptor family.</text>
</comment>
<evidence type="ECO:0000256" key="16">
    <source>
        <dbReference type="RuleBase" id="RU003357"/>
    </source>
</evidence>
<keyword evidence="6 14" id="KW-0812">Transmembrane</keyword>
<dbReference type="PROSITE" id="PS52016">
    <property type="entry name" value="TONB_DEPENDENT_REC_3"/>
    <property type="match status" value="1"/>
</dbReference>
<evidence type="ECO:0000256" key="17">
    <source>
        <dbReference type="SAM" id="MobiDB-lite"/>
    </source>
</evidence>
<evidence type="ECO:0000256" key="14">
    <source>
        <dbReference type="PROSITE-ProRule" id="PRU01360"/>
    </source>
</evidence>
<keyword evidence="4 14" id="KW-1134">Transmembrane beta strand</keyword>
<dbReference type="InterPro" id="IPR000531">
    <property type="entry name" value="Beta-barrel_TonB"/>
</dbReference>
<keyword evidence="10 16" id="KW-0798">TonB box</keyword>
<evidence type="ECO:0000256" key="3">
    <source>
        <dbReference type="ARBA" id="ARBA00022448"/>
    </source>
</evidence>
<dbReference type="SUPFAM" id="SSF56935">
    <property type="entry name" value="Porins"/>
    <property type="match status" value="1"/>
</dbReference>
<dbReference type="CDD" id="cd01347">
    <property type="entry name" value="ligand_gated_channel"/>
    <property type="match status" value="1"/>
</dbReference>
<evidence type="ECO:0000259" key="19">
    <source>
        <dbReference type="Pfam" id="PF07715"/>
    </source>
</evidence>
<organism evidence="20 21">
    <name type="scientific">Acinetobacter pittii</name>
    <name type="common">Acinetobacter genomosp. 3</name>
    <dbReference type="NCBI Taxonomy" id="48296"/>
    <lineage>
        <taxon>Bacteria</taxon>
        <taxon>Pseudomonadati</taxon>
        <taxon>Pseudomonadota</taxon>
        <taxon>Gammaproteobacteria</taxon>
        <taxon>Moraxellales</taxon>
        <taxon>Moraxellaceae</taxon>
        <taxon>Acinetobacter</taxon>
        <taxon>Acinetobacter calcoaceticus/baumannii complex</taxon>
    </lineage>
</organism>
<sequence>MNHNIKGLSMNNVSDNRNFKSGNDQRINQRSFVLNGIASAQMALRLGYALGTVFVLCASNTYAAVIDNSTKTLEQQQAAQTNVAALPAITVKAEQDDTYAGGQVATSSNVGFLGSKKFLDTPFNTISYTDKYIEDKQAKDITEVIAATDPSIYTNGASGGWSENYYIRGYASSTNDMSMNGLFGITPFYRTSPEMFSRVEVLKGPSALLNGMPPAGSVGGTVNLVTKYAADEPFARLTTTYMSDAQFGGHVDVGRRFGENKEFGVRINGMYRDGDAAVNDQSKESRLFSLGLDWQGEKARVFVDAYDALDHVDGVTRGVNVSTAVGIPKPPKADTLLSPDWGSVETKDKGAMIRGEYDFSDQLMAYAAYGQSTTQYKYNGASAGTITSSTGTLSSILGQLAFEVDKKSADAGFKGKFETGSVKHQWVANATYYNHAQDDYGYRIIPGFGDPVFTNIYDPNPNWGPKPEFTPPFLFHSTLSTSSFGLADTLSFAQDKVQLTLGLRHQTVKATSSVNTLPENAKSATTPGVALLIKATDKISFYANYIEGLTKGDQAPATTSNKGTIFPPQKTKQQELGLKVDLGTFAHTLSAFEITKPNSYSDPSQLVNNLPTFVSDGEQRNRGIEWSFFGSPIEHVRLMGGFTYLDPELTKTNGGGNDGHTAVAVPKNQAKLGAEWDTQVAQGTLTLSGNINAVSKQYINAENTLSVPGRTLLDVGARYSTKVENHPVTFRANIYNLTNKAYWAQPQLTNLALGAPRTYMLSVSYDF</sequence>
<comment type="subcellular location">
    <subcellularLocation>
        <location evidence="1 14">Cell outer membrane</location>
        <topology evidence="1 14">Multi-pass membrane protein</topology>
    </subcellularLocation>
</comment>
<name>A0A429K071_ACIPI</name>
<dbReference type="AlphaFoldDB" id="A0A429K071"/>
<keyword evidence="11 14" id="KW-0472">Membrane</keyword>
<evidence type="ECO:0000256" key="11">
    <source>
        <dbReference type="ARBA" id="ARBA00023136"/>
    </source>
</evidence>
<evidence type="ECO:0000313" key="21">
    <source>
        <dbReference type="Proteomes" id="UP000271320"/>
    </source>
</evidence>
<proteinExistence type="inferred from homology"/>
<dbReference type="PANTHER" id="PTHR32552">
    <property type="entry name" value="FERRICHROME IRON RECEPTOR-RELATED"/>
    <property type="match status" value="1"/>
</dbReference>
<evidence type="ECO:0000256" key="13">
    <source>
        <dbReference type="ARBA" id="ARBA00023237"/>
    </source>
</evidence>
<dbReference type="RefSeq" id="WP_025466005.1">
    <property type="nucleotide sequence ID" value="NZ_BKDB01000022.1"/>
</dbReference>
<dbReference type="InterPro" id="IPR036942">
    <property type="entry name" value="Beta-barrel_TonB_sf"/>
</dbReference>
<dbReference type="PANTHER" id="PTHR32552:SF82">
    <property type="entry name" value="FCUA PROTEIN"/>
    <property type="match status" value="1"/>
</dbReference>
<dbReference type="InterPro" id="IPR010105">
    <property type="entry name" value="TonB_sidphr_rcpt"/>
</dbReference>
<accession>A0A429K071</accession>
<evidence type="ECO:0000256" key="8">
    <source>
        <dbReference type="ARBA" id="ARBA00023004"/>
    </source>
</evidence>
<evidence type="ECO:0000256" key="6">
    <source>
        <dbReference type="ARBA" id="ARBA00022692"/>
    </source>
</evidence>
<feature type="region of interest" description="Disordered" evidence="17">
    <location>
        <begin position="1"/>
        <end position="22"/>
    </location>
</feature>
<evidence type="ECO:0000256" key="9">
    <source>
        <dbReference type="ARBA" id="ARBA00023065"/>
    </source>
</evidence>
<keyword evidence="5" id="KW-0410">Iron transport</keyword>
<evidence type="ECO:0000256" key="12">
    <source>
        <dbReference type="ARBA" id="ARBA00023170"/>
    </source>
</evidence>
<reference evidence="20 21" key="1">
    <citation type="submission" date="2018-10" db="EMBL/GenBank/DDBJ databases">
        <title>GWAS and RNA-Seq identify cryptic mechanisms of antimicrobial resistance in Acinetobacter baumannii.</title>
        <authorList>
            <person name="Sahl J.W."/>
        </authorList>
    </citation>
    <scope>NUCLEOTIDE SEQUENCE [LARGE SCALE GENOMIC DNA]</scope>
    <source>
        <strain evidence="20 21">TG41884</strain>
    </source>
</reference>
<keyword evidence="12 20" id="KW-0675">Receptor</keyword>
<dbReference type="Gene3D" id="2.170.130.10">
    <property type="entry name" value="TonB-dependent receptor, plug domain"/>
    <property type="match status" value="1"/>
</dbReference>
<keyword evidence="9" id="KW-0406">Ion transport</keyword>
<dbReference type="Gene3D" id="2.40.170.20">
    <property type="entry name" value="TonB-dependent receptor, beta-barrel domain"/>
    <property type="match status" value="1"/>
</dbReference>
<evidence type="ECO:0000256" key="10">
    <source>
        <dbReference type="ARBA" id="ARBA00023077"/>
    </source>
</evidence>
<dbReference type="GO" id="GO:0015891">
    <property type="term" value="P:siderophore transport"/>
    <property type="evidence" value="ECO:0007669"/>
    <property type="project" value="InterPro"/>
</dbReference>
<evidence type="ECO:0000256" key="2">
    <source>
        <dbReference type="ARBA" id="ARBA00009810"/>
    </source>
</evidence>
<evidence type="ECO:0000256" key="1">
    <source>
        <dbReference type="ARBA" id="ARBA00004571"/>
    </source>
</evidence>
<dbReference type="PROSITE" id="PS01156">
    <property type="entry name" value="TONB_DEPENDENT_REC_2"/>
    <property type="match status" value="1"/>
</dbReference>
<dbReference type="NCBIfam" id="TIGR01783">
    <property type="entry name" value="TonB-siderophor"/>
    <property type="match status" value="1"/>
</dbReference>
<keyword evidence="13 14" id="KW-0998">Cell outer membrane</keyword>
<dbReference type="InterPro" id="IPR012910">
    <property type="entry name" value="Plug_dom"/>
</dbReference>
<dbReference type="InterPro" id="IPR010917">
    <property type="entry name" value="TonB_rcpt_CS"/>
</dbReference>
<evidence type="ECO:0000256" key="15">
    <source>
        <dbReference type="PROSITE-ProRule" id="PRU10144"/>
    </source>
</evidence>
<dbReference type="Proteomes" id="UP000271320">
    <property type="component" value="Unassembled WGS sequence"/>
</dbReference>
<keyword evidence="7" id="KW-0732">Signal</keyword>
<protein>
    <submittedName>
        <fullName evidence="20">TonB-dependent siderophore receptor</fullName>
    </submittedName>
</protein>
<dbReference type="EMBL" id="RFEW01000014">
    <property type="protein sequence ID" value="RSO57343.1"/>
    <property type="molecule type" value="Genomic_DNA"/>
</dbReference>
<dbReference type="Pfam" id="PF00593">
    <property type="entry name" value="TonB_dep_Rec_b-barrel"/>
    <property type="match status" value="1"/>
</dbReference>
<feature type="domain" description="TonB-dependent receptor plug" evidence="19">
    <location>
        <begin position="120"/>
        <end position="216"/>
    </location>
</feature>
<evidence type="ECO:0000256" key="5">
    <source>
        <dbReference type="ARBA" id="ARBA00022496"/>
    </source>
</evidence>